<accession>A0A812PT23</accession>
<evidence type="ECO:0000313" key="2">
    <source>
        <dbReference type="EMBL" id="CAE7363304.1"/>
    </source>
</evidence>
<gene>
    <name evidence="2" type="ORF">SPIL2461_LOCUS8732</name>
</gene>
<keyword evidence="3" id="KW-1185">Reference proteome</keyword>
<reference evidence="2" key="1">
    <citation type="submission" date="2021-02" db="EMBL/GenBank/DDBJ databases">
        <authorList>
            <person name="Dougan E. K."/>
            <person name="Rhodes N."/>
            <person name="Thang M."/>
            <person name="Chan C."/>
        </authorList>
    </citation>
    <scope>NUCLEOTIDE SEQUENCE</scope>
</reference>
<name>A0A812PT23_SYMPI</name>
<protein>
    <submittedName>
        <fullName evidence="2">Uncharacterized protein</fullName>
    </submittedName>
</protein>
<evidence type="ECO:0000256" key="1">
    <source>
        <dbReference type="SAM" id="MobiDB-lite"/>
    </source>
</evidence>
<dbReference type="AlphaFoldDB" id="A0A812PT23"/>
<sequence>MSSRLSQVFGRSRTRSKQSVEEAQPVQHVQYSEGVQQVSEAEVRAAQKAWSDGIKNISKVYLEGGDYVKVAGEAAADLYAYGHNNVLFKPTKAKDCQFRPTASQAMSYFVGCNAVDEGIPEDAGFAINGGKGWADVVFDNHCVNVIGEVAIAMGNYYFTSCADGSKTKVEHTFGYAKNSD</sequence>
<dbReference type="OrthoDB" id="10262747at2759"/>
<proteinExistence type="predicted"/>
<dbReference type="Gene3D" id="3.10.450.50">
    <property type="match status" value="1"/>
</dbReference>
<dbReference type="EMBL" id="CAJNIZ010014548">
    <property type="protein sequence ID" value="CAE7363304.1"/>
    <property type="molecule type" value="Genomic_DNA"/>
</dbReference>
<feature type="non-terminal residue" evidence="2">
    <location>
        <position position="180"/>
    </location>
</feature>
<organism evidence="2 3">
    <name type="scientific">Symbiodinium pilosum</name>
    <name type="common">Dinoflagellate</name>
    <dbReference type="NCBI Taxonomy" id="2952"/>
    <lineage>
        <taxon>Eukaryota</taxon>
        <taxon>Sar</taxon>
        <taxon>Alveolata</taxon>
        <taxon>Dinophyceae</taxon>
        <taxon>Suessiales</taxon>
        <taxon>Symbiodiniaceae</taxon>
        <taxon>Symbiodinium</taxon>
    </lineage>
</organism>
<dbReference type="Proteomes" id="UP000649617">
    <property type="component" value="Unassembled WGS sequence"/>
</dbReference>
<feature type="region of interest" description="Disordered" evidence="1">
    <location>
        <begin position="1"/>
        <end position="25"/>
    </location>
</feature>
<comment type="caution">
    <text evidence="2">The sequence shown here is derived from an EMBL/GenBank/DDBJ whole genome shotgun (WGS) entry which is preliminary data.</text>
</comment>
<evidence type="ECO:0000313" key="3">
    <source>
        <dbReference type="Proteomes" id="UP000649617"/>
    </source>
</evidence>